<gene>
    <name evidence="3" type="ORF">EQW73_15790</name>
    <name evidence="4" type="ORF">EQW78_15960</name>
</gene>
<evidence type="ECO:0000256" key="1">
    <source>
        <dbReference type="ARBA" id="ARBA00010552"/>
    </source>
</evidence>
<accession>A0A4Q1KPA8</accession>
<dbReference type="CDD" id="cd00448">
    <property type="entry name" value="YjgF_YER057c_UK114_family"/>
    <property type="match status" value="1"/>
</dbReference>
<evidence type="ECO:0000313" key="4">
    <source>
        <dbReference type="EMBL" id="RXR31933.1"/>
    </source>
</evidence>
<dbReference type="InterPro" id="IPR035959">
    <property type="entry name" value="RutC-like_sf"/>
</dbReference>
<dbReference type="Proteomes" id="UP000290517">
    <property type="component" value="Unassembled WGS sequence"/>
</dbReference>
<dbReference type="AlphaFoldDB" id="A0A4Q1KPA8"/>
<evidence type="ECO:0000256" key="2">
    <source>
        <dbReference type="SAM" id="MobiDB-lite"/>
    </source>
</evidence>
<evidence type="ECO:0000313" key="6">
    <source>
        <dbReference type="Proteomes" id="UP000290517"/>
    </source>
</evidence>
<dbReference type="Pfam" id="PF01042">
    <property type="entry name" value="Ribonuc_L-PSP"/>
    <property type="match status" value="1"/>
</dbReference>
<feature type="compositionally biased region" description="Basic and acidic residues" evidence="2">
    <location>
        <begin position="1"/>
        <end position="13"/>
    </location>
</feature>
<dbReference type="PANTHER" id="PTHR11803">
    <property type="entry name" value="2-IMINOBUTANOATE/2-IMINOPROPANOATE DEAMINASE RIDA"/>
    <property type="match status" value="1"/>
</dbReference>
<dbReference type="InterPro" id="IPR006175">
    <property type="entry name" value="YjgF/YER057c/UK114"/>
</dbReference>
<protein>
    <submittedName>
        <fullName evidence="4">RidA family protein</fullName>
    </submittedName>
</protein>
<evidence type="ECO:0000313" key="5">
    <source>
        <dbReference type="Proteomes" id="UP000289805"/>
    </source>
</evidence>
<sequence length="162" mass="16725">MTEDRGTPHRPRGEPVPSAPAAPSTTEPSTPVARLVRSPRLSDVAEYAYATVVPSGARLVYAAGACPLDAAGATVGVGDVRAQAAQTMSNLRVSLEDAGATFADLVKTTVYVASTSQDDLVAAWEVVRDTLAPHDPPSTLLGVAALGYDDQLVEVEAVAAIR</sequence>
<evidence type="ECO:0000313" key="3">
    <source>
        <dbReference type="EMBL" id="RXR23193.1"/>
    </source>
</evidence>
<dbReference type="Proteomes" id="UP000289805">
    <property type="component" value="Unassembled WGS sequence"/>
</dbReference>
<keyword evidence="6" id="KW-1185">Reference proteome</keyword>
<dbReference type="Gene3D" id="3.30.1330.40">
    <property type="entry name" value="RutC-like"/>
    <property type="match status" value="1"/>
</dbReference>
<dbReference type="OrthoDB" id="9803101at2"/>
<dbReference type="PANTHER" id="PTHR11803:SF58">
    <property type="entry name" value="PROTEIN HMF1-RELATED"/>
    <property type="match status" value="1"/>
</dbReference>
<reference evidence="5 6" key="1">
    <citation type="submission" date="2019-01" db="EMBL/GenBank/DDBJ databases">
        <title>Oerskovia turbata Genome sequencing and assembly.</title>
        <authorList>
            <person name="Dou T."/>
        </authorList>
    </citation>
    <scope>NUCLEOTIDE SEQUENCE [LARGE SCALE GENOMIC DNA]</scope>
    <source>
        <strain evidence="4 5">JCM12123</strain>
        <strain evidence="3 6">JCM3160</strain>
    </source>
</reference>
<feature type="compositionally biased region" description="Low complexity" evidence="2">
    <location>
        <begin position="15"/>
        <end position="32"/>
    </location>
</feature>
<comment type="caution">
    <text evidence="4">The sequence shown here is derived from an EMBL/GenBank/DDBJ whole genome shotgun (WGS) entry which is preliminary data.</text>
</comment>
<dbReference type="STRING" id="1713.GCA_000718325_03015"/>
<dbReference type="EMBL" id="SDJQ01000022">
    <property type="protein sequence ID" value="RXR31933.1"/>
    <property type="molecule type" value="Genomic_DNA"/>
</dbReference>
<dbReference type="EMBL" id="SDJR01000011">
    <property type="protein sequence ID" value="RXR23193.1"/>
    <property type="molecule type" value="Genomic_DNA"/>
</dbReference>
<dbReference type="GO" id="GO:0019239">
    <property type="term" value="F:deaminase activity"/>
    <property type="evidence" value="ECO:0007669"/>
    <property type="project" value="TreeGrafter"/>
</dbReference>
<feature type="region of interest" description="Disordered" evidence="2">
    <location>
        <begin position="1"/>
        <end position="32"/>
    </location>
</feature>
<dbReference type="SUPFAM" id="SSF55298">
    <property type="entry name" value="YjgF-like"/>
    <property type="match status" value="1"/>
</dbReference>
<comment type="similarity">
    <text evidence="1">Belongs to the RutC family.</text>
</comment>
<dbReference type="GO" id="GO:0005829">
    <property type="term" value="C:cytosol"/>
    <property type="evidence" value="ECO:0007669"/>
    <property type="project" value="TreeGrafter"/>
</dbReference>
<name>A0A4Q1KPA8_9CELL</name>
<proteinExistence type="inferred from homology"/>
<organism evidence="4 5">
    <name type="scientific">Oerskovia turbata</name>
    <dbReference type="NCBI Taxonomy" id="1713"/>
    <lineage>
        <taxon>Bacteria</taxon>
        <taxon>Bacillati</taxon>
        <taxon>Actinomycetota</taxon>
        <taxon>Actinomycetes</taxon>
        <taxon>Micrococcales</taxon>
        <taxon>Cellulomonadaceae</taxon>
        <taxon>Oerskovia</taxon>
    </lineage>
</organism>